<organism evidence="1 2">
    <name type="scientific">Sinosporangium siamense</name>
    <dbReference type="NCBI Taxonomy" id="1367973"/>
    <lineage>
        <taxon>Bacteria</taxon>
        <taxon>Bacillati</taxon>
        <taxon>Actinomycetota</taxon>
        <taxon>Actinomycetes</taxon>
        <taxon>Streptosporangiales</taxon>
        <taxon>Streptosporangiaceae</taxon>
        <taxon>Sinosporangium</taxon>
    </lineage>
</organism>
<reference evidence="1" key="1">
    <citation type="submission" date="2021-01" db="EMBL/GenBank/DDBJ databases">
        <title>Whole genome shotgun sequence of Sinosporangium siamense NBRC 109515.</title>
        <authorList>
            <person name="Komaki H."/>
            <person name="Tamura T."/>
        </authorList>
    </citation>
    <scope>NUCLEOTIDE SEQUENCE</scope>
    <source>
        <strain evidence="1">NBRC 109515</strain>
    </source>
</reference>
<sequence>MRGSISVGAPLVEAERGDVDRITASLSKAVGEAAFETAFAAGADPAAGPEGLVE</sequence>
<evidence type="ECO:0000313" key="1">
    <source>
        <dbReference type="EMBL" id="GII95516.1"/>
    </source>
</evidence>
<accession>A0A919RNM0</accession>
<gene>
    <name evidence="1" type="ORF">Ssi02_57470</name>
</gene>
<protein>
    <submittedName>
        <fullName evidence="1">Uncharacterized protein</fullName>
    </submittedName>
</protein>
<dbReference type="AlphaFoldDB" id="A0A919RNM0"/>
<name>A0A919RNM0_9ACTN</name>
<proteinExistence type="predicted"/>
<dbReference type="EMBL" id="BOOW01000036">
    <property type="protein sequence ID" value="GII95516.1"/>
    <property type="molecule type" value="Genomic_DNA"/>
</dbReference>
<evidence type="ECO:0000313" key="2">
    <source>
        <dbReference type="Proteomes" id="UP000606172"/>
    </source>
</evidence>
<keyword evidence="2" id="KW-1185">Reference proteome</keyword>
<dbReference type="Proteomes" id="UP000606172">
    <property type="component" value="Unassembled WGS sequence"/>
</dbReference>
<dbReference type="RefSeq" id="WP_204030568.1">
    <property type="nucleotide sequence ID" value="NZ_BOOW01000036.1"/>
</dbReference>
<comment type="caution">
    <text evidence="1">The sequence shown here is derived from an EMBL/GenBank/DDBJ whole genome shotgun (WGS) entry which is preliminary data.</text>
</comment>